<dbReference type="SFLD" id="SFLDG00358">
    <property type="entry name" value="Main_(cytGST)"/>
    <property type="match status" value="1"/>
</dbReference>
<comment type="caution">
    <text evidence="4">The sequence shown here is derived from an EMBL/GenBank/DDBJ whole genome shotgun (WGS) entry which is preliminary data.</text>
</comment>
<evidence type="ECO:0000313" key="4">
    <source>
        <dbReference type="EMBL" id="KAK5543683.1"/>
    </source>
</evidence>
<accession>A0AAV9QLW7</accession>
<evidence type="ECO:0000259" key="3">
    <source>
        <dbReference type="PROSITE" id="PS50405"/>
    </source>
</evidence>
<dbReference type="InterPro" id="IPR004046">
    <property type="entry name" value="GST_C"/>
</dbReference>
<evidence type="ECO:0000256" key="1">
    <source>
        <dbReference type="ARBA" id="ARBA00007409"/>
    </source>
</evidence>
<gene>
    <name evidence="4" type="ORF">LTR25_001297</name>
</gene>
<reference evidence="4 5" key="1">
    <citation type="submission" date="2023-06" db="EMBL/GenBank/DDBJ databases">
        <title>Black Yeasts Isolated from many extreme environments.</title>
        <authorList>
            <person name="Coleine C."/>
            <person name="Stajich J.E."/>
            <person name="Selbmann L."/>
        </authorList>
    </citation>
    <scope>NUCLEOTIDE SEQUENCE [LARGE SCALE GENOMIC DNA]</scope>
    <source>
        <strain evidence="4 5">CCFEE 5887</strain>
    </source>
</reference>
<dbReference type="PANTHER" id="PTHR44051">
    <property type="entry name" value="GLUTATHIONE S-TRANSFERASE-RELATED"/>
    <property type="match status" value="1"/>
</dbReference>
<dbReference type="Pfam" id="PF00043">
    <property type="entry name" value="GST_C"/>
    <property type="match status" value="1"/>
</dbReference>
<dbReference type="EMBL" id="JAXLQG010000002">
    <property type="protein sequence ID" value="KAK5543683.1"/>
    <property type="molecule type" value="Genomic_DNA"/>
</dbReference>
<dbReference type="SUPFAM" id="SSF52833">
    <property type="entry name" value="Thioredoxin-like"/>
    <property type="match status" value="1"/>
</dbReference>
<protein>
    <recommendedName>
        <fullName evidence="6">Glutathione S-transferase</fullName>
    </recommendedName>
</protein>
<dbReference type="Gene3D" id="1.20.1050.10">
    <property type="match status" value="1"/>
</dbReference>
<feature type="domain" description="GST N-terminal" evidence="2">
    <location>
        <begin position="4"/>
        <end position="89"/>
    </location>
</feature>
<evidence type="ECO:0008006" key="6">
    <source>
        <dbReference type="Google" id="ProtNLM"/>
    </source>
</evidence>
<keyword evidence="5" id="KW-1185">Reference proteome</keyword>
<evidence type="ECO:0000259" key="2">
    <source>
        <dbReference type="PROSITE" id="PS50404"/>
    </source>
</evidence>
<dbReference type="PROSITE" id="PS50405">
    <property type="entry name" value="GST_CTER"/>
    <property type="match status" value="1"/>
</dbReference>
<dbReference type="Pfam" id="PF13409">
    <property type="entry name" value="GST_N_2"/>
    <property type="match status" value="1"/>
</dbReference>
<dbReference type="InterPro" id="IPR036282">
    <property type="entry name" value="Glutathione-S-Trfase_C_sf"/>
</dbReference>
<dbReference type="PANTHER" id="PTHR44051:SF9">
    <property type="entry name" value="GLUTATHIONE S-TRANSFERASE 1"/>
    <property type="match status" value="1"/>
</dbReference>
<name>A0AAV9QLW7_9PEZI</name>
<dbReference type="InterPro" id="IPR036249">
    <property type="entry name" value="Thioredoxin-like_sf"/>
</dbReference>
<dbReference type="Gene3D" id="3.40.30.10">
    <property type="entry name" value="Glutaredoxin"/>
    <property type="match status" value="1"/>
</dbReference>
<dbReference type="SFLD" id="SFLDS00019">
    <property type="entry name" value="Glutathione_Transferase_(cytos"/>
    <property type="match status" value="1"/>
</dbReference>
<evidence type="ECO:0000313" key="5">
    <source>
        <dbReference type="Proteomes" id="UP001345827"/>
    </source>
</evidence>
<dbReference type="InterPro" id="IPR004045">
    <property type="entry name" value="Glutathione_S-Trfase_N"/>
</dbReference>
<dbReference type="Proteomes" id="UP001345827">
    <property type="component" value="Unassembled WGS sequence"/>
</dbReference>
<dbReference type="InterPro" id="IPR040079">
    <property type="entry name" value="Glutathione_S-Trfase"/>
</dbReference>
<dbReference type="CDD" id="cd03046">
    <property type="entry name" value="GST_N_GTT1_like"/>
    <property type="match status" value="1"/>
</dbReference>
<comment type="similarity">
    <text evidence="1">Belongs to the GST superfamily.</text>
</comment>
<organism evidence="4 5">
    <name type="scientific">Vermiconidia calcicola</name>
    <dbReference type="NCBI Taxonomy" id="1690605"/>
    <lineage>
        <taxon>Eukaryota</taxon>
        <taxon>Fungi</taxon>
        <taxon>Dikarya</taxon>
        <taxon>Ascomycota</taxon>
        <taxon>Pezizomycotina</taxon>
        <taxon>Dothideomycetes</taxon>
        <taxon>Dothideomycetidae</taxon>
        <taxon>Mycosphaerellales</taxon>
        <taxon>Extremaceae</taxon>
        <taxon>Vermiconidia</taxon>
    </lineage>
</organism>
<dbReference type="PROSITE" id="PS50404">
    <property type="entry name" value="GST_NTER"/>
    <property type="match status" value="1"/>
</dbReference>
<dbReference type="InterPro" id="IPR010987">
    <property type="entry name" value="Glutathione-S-Trfase_C-like"/>
</dbReference>
<sequence>MADSKPTLHHLDDSQSQRILWLLEELEIPYNLVCHKRNETGPNKRRAPEELKKTHFLGKSPQLCTSDGRVVIESVVIARYLIDKYDKEDRFKGDGDWLRDDELCNLAAATIGIPMSIEVLFTMMTRLSPFFIRPLIYPIHRGMHQGYSGPELDLNFGYLEEQLGDREYFGGSSPSRADFILSWPMDVCALNQFIDLAKFPALAKWHKRYQERPAWKRALEKGNGYNLKY</sequence>
<feature type="domain" description="GST C-terminal" evidence="3">
    <location>
        <begin position="104"/>
        <end position="229"/>
    </location>
</feature>
<dbReference type="SUPFAM" id="SSF47616">
    <property type="entry name" value="GST C-terminal domain-like"/>
    <property type="match status" value="1"/>
</dbReference>
<dbReference type="AlphaFoldDB" id="A0AAV9QLW7"/>
<proteinExistence type="inferred from homology"/>